<evidence type="ECO:0000313" key="5">
    <source>
        <dbReference type="Proteomes" id="UP001501265"/>
    </source>
</evidence>
<evidence type="ECO:0000259" key="3">
    <source>
        <dbReference type="Pfam" id="PF01471"/>
    </source>
</evidence>
<evidence type="ECO:0000256" key="2">
    <source>
        <dbReference type="SAM" id="Phobius"/>
    </source>
</evidence>
<feature type="domain" description="Peptidoglycan binding-like" evidence="3">
    <location>
        <begin position="319"/>
        <end position="363"/>
    </location>
</feature>
<feature type="compositionally biased region" description="Low complexity" evidence="1">
    <location>
        <begin position="101"/>
        <end position="116"/>
    </location>
</feature>
<feature type="compositionally biased region" description="Basic and acidic residues" evidence="1">
    <location>
        <begin position="313"/>
        <end position="323"/>
    </location>
</feature>
<keyword evidence="2" id="KW-0812">Transmembrane</keyword>
<dbReference type="Pfam" id="PF01471">
    <property type="entry name" value="PG_binding_1"/>
    <property type="match status" value="1"/>
</dbReference>
<dbReference type="Gene3D" id="1.10.101.10">
    <property type="entry name" value="PGBD-like superfamily/PGBD"/>
    <property type="match status" value="1"/>
</dbReference>
<organism evidence="4 5">
    <name type="scientific">Streptomyces ziwulingensis</name>
    <dbReference type="NCBI Taxonomy" id="1045501"/>
    <lineage>
        <taxon>Bacteria</taxon>
        <taxon>Bacillati</taxon>
        <taxon>Actinomycetota</taxon>
        <taxon>Actinomycetes</taxon>
        <taxon>Kitasatosporales</taxon>
        <taxon>Streptomycetaceae</taxon>
        <taxon>Streptomyces</taxon>
    </lineage>
</organism>
<comment type="caution">
    <text evidence="4">The sequence shown here is derived from an EMBL/GenBank/DDBJ whole genome shotgun (WGS) entry which is preliminary data.</text>
</comment>
<keyword evidence="2" id="KW-0472">Membrane</keyword>
<feature type="region of interest" description="Disordered" evidence="1">
    <location>
        <begin position="152"/>
        <end position="172"/>
    </location>
</feature>
<feature type="compositionally biased region" description="Low complexity" evidence="1">
    <location>
        <begin position="241"/>
        <end position="287"/>
    </location>
</feature>
<dbReference type="InterPro" id="IPR002477">
    <property type="entry name" value="Peptidoglycan-bd-like"/>
</dbReference>
<dbReference type="InterPro" id="IPR036366">
    <property type="entry name" value="PGBDSf"/>
</dbReference>
<keyword evidence="5" id="KW-1185">Reference proteome</keyword>
<evidence type="ECO:0000313" key="4">
    <source>
        <dbReference type="EMBL" id="GAA4795241.1"/>
    </source>
</evidence>
<evidence type="ECO:0000256" key="1">
    <source>
        <dbReference type="SAM" id="MobiDB-lite"/>
    </source>
</evidence>
<dbReference type="SUPFAM" id="SSF47090">
    <property type="entry name" value="PGBD-like"/>
    <property type="match status" value="1"/>
</dbReference>
<dbReference type="Proteomes" id="UP001501265">
    <property type="component" value="Unassembled WGS sequence"/>
</dbReference>
<keyword evidence="2" id="KW-1133">Transmembrane helix</keyword>
<gene>
    <name evidence="4" type="ORF">GCM10023220_22060</name>
</gene>
<feature type="region of interest" description="Disordered" evidence="1">
    <location>
        <begin position="59"/>
        <end position="136"/>
    </location>
</feature>
<feature type="region of interest" description="Disordered" evidence="1">
    <location>
        <begin position="197"/>
        <end position="323"/>
    </location>
</feature>
<sequence>MGAGGPPGQADHPCPQCGARRKPDNTPACGCGARAADAVRETRTAEVAAAEDFDPLRIRPYVDLEGDGTEGDGTGSDGTARGGGEGAGAGTAGAGTEGAGERTAGAGAGAASAAAGDDSPTSVLPTPFAPPVTAPSATDLSLFEGAAGLAQGRGAGQYPADGEPARRPGRSRSVLVSAAGAAVLVLGVAGFAGGLFSYESPSRDSAAQEVRAGVPAPSTGTASAAAATGAASAPASPSPSEPSGSASASGSASPSASPSASSASPSAPGADPTLSATSTTSGTPATAPEEDGPDEEDDDWDGDGDGDGVEGSVLRRGDRGPEVTELQRRLGQLHLYLGDDDGDFDSRVEDAVRTFQWARGIRDEELGTYGLRTREQLERETREP</sequence>
<dbReference type="EMBL" id="BAABIG010000021">
    <property type="protein sequence ID" value="GAA4795241.1"/>
    <property type="molecule type" value="Genomic_DNA"/>
</dbReference>
<feature type="transmembrane region" description="Helical" evidence="2">
    <location>
        <begin position="174"/>
        <end position="198"/>
    </location>
</feature>
<protein>
    <recommendedName>
        <fullName evidence="3">Peptidoglycan binding-like domain-containing protein</fullName>
    </recommendedName>
</protein>
<name>A0ABP9BGQ0_9ACTN</name>
<feature type="compositionally biased region" description="Low complexity" evidence="1">
    <location>
        <begin position="215"/>
        <end position="235"/>
    </location>
</feature>
<accession>A0ABP9BGQ0</accession>
<feature type="region of interest" description="Disordered" evidence="1">
    <location>
        <begin position="1"/>
        <end position="31"/>
    </location>
</feature>
<proteinExistence type="predicted"/>
<dbReference type="InterPro" id="IPR036365">
    <property type="entry name" value="PGBD-like_sf"/>
</dbReference>
<reference evidence="5" key="1">
    <citation type="journal article" date="2019" name="Int. J. Syst. Evol. Microbiol.">
        <title>The Global Catalogue of Microorganisms (GCM) 10K type strain sequencing project: providing services to taxonomists for standard genome sequencing and annotation.</title>
        <authorList>
            <consortium name="The Broad Institute Genomics Platform"/>
            <consortium name="The Broad Institute Genome Sequencing Center for Infectious Disease"/>
            <person name="Wu L."/>
            <person name="Ma J."/>
        </authorList>
    </citation>
    <scope>NUCLEOTIDE SEQUENCE [LARGE SCALE GENOMIC DNA]</scope>
    <source>
        <strain evidence="5">JCM 18081</strain>
    </source>
</reference>
<feature type="compositionally biased region" description="Acidic residues" evidence="1">
    <location>
        <begin position="288"/>
        <end position="308"/>
    </location>
</feature>
<feature type="compositionally biased region" description="Gly residues" evidence="1">
    <location>
        <begin position="71"/>
        <end position="98"/>
    </location>
</feature>